<keyword evidence="4" id="KW-0732">Signal</keyword>
<dbReference type="PROSITE" id="PS50853">
    <property type="entry name" value="FN3"/>
    <property type="match status" value="2"/>
</dbReference>
<evidence type="ECO:0000313" key="7">
    <source>
        <dbReference type="Proteomes" id="UP000190080"/>
    </source>
</evidence>
<name>A0A1V4IVG7_9CLOT</name>
<dbReference type="RefSeq" id="WP_079422430.1">
    <property type="nucleotide sequence ID" value="NZ_MZGV01000007.1"/>
</dbReference>
<organism evidence="6 7">
    <name type="scientific">Clostridium oryzae</name>
    <dbReference type="NCBI Taxonomy" id="1450648"/>
    <lineage>
        <taxon>Bacteria</taxon>
        <taxon>Bacillati</taxon>
        <taxon>Bacillota</taxon>
        <taxon>Clostridia</taxon>
        <taxon>Eubacteriales</taxon>
        <taxon>Clostridiaceae</taxon>
        <taxon>Clostridium</taxon>
    </lineage>
</organism>
<dbReference type="InterPro" id="IPR006710">
    <property type="entry name" value="Glyco_hydro_43"/>
</dbReference>
<dbReference type="OrthoDB" id="273314at2"/>
<evidence type="ECO:0000259" key="5">
    <source>
        <dbReference type="PROSITE" id="PS50853"/>
    </source>
</evidence>
<dbReference type="InterPro" id="IPR008979">
    <property type="entry name" value="Galactose-bd-like_sf"/>
</dbReference>
<dbReference type="Pfam" id="PF13385">
    <property type="entry name" value="Laminin_G_3"/>
    <property type="match status" value="1"/>
</dbReference>
<comment type="caution">
    <text evidence="6">The sequence shown here is derived from an EMBL/GenBank/DDBJ whole genome shotgun (WGS) entry which is preliminary data.</text>
</comment>
<dbReference type="Gene3D" id="2.60.120.200">
    <property type="match status" value="1"/>
</dbReference>
<evidence type="ECO:0000256" key="4">
    <source>
        <dbReference type="SAM" id="SignalP"/>
    </source>
</evidence>
<dbReference type="Proteomes" id="UP000190080">
    <property type="component" value="Unassembled WGS sequence"/>
</dbReference>
<dbReference type="Gene3D" id="2.60.120.430">
    <property type="entry name" value="Galactose-binding lectin"/>
    <property type="match status" value="1"/>
</dbReference>
<proteinExistence type="inferred from homology"/>
<dbReference type="CDD" id="cd00063">
    <property type="entry name" value="FN3"/>
    <property type="match status" value="2"/>
</dbReference>
<dbReference type="STRING" id="1450648.CLORY_10040"/>
<dbReference type="GO" id="GO:0008843">
    <property type="term" value="F:endochitinase activity"/>
    <property type="evidence" value="ECO:0007669"/>
    <property type="project" value="UniProtKB-EC"/>
</dbReference>
<evidence type="ECO:0000313" key="6">
    <source>
        <dbReference type="EMBL" id="OPJ63820.1"/>
    </source>
</evidence>
<dbReference type="CDD" id="cd18825">
    <property type="entry name" value="GH43_CtGH43-like"/>
    <property type="match status" value="1"/>
</dbReference>
<evidence type="ECO:0000256" key="2">
    <source>
        <dbReference type="ARBA" id="ARBA00022801"/>
    </source>
</evidence>
<accession>A0A1V4IVG7</accession>
<feature type="domain" description="Fibronectin type-III" evidence="5">
    <location>
        <begin position="345"/>
        <end position="433"/>
    </location>
</feature>
<dbReference type="SMART" id="SM00060">
    <property type="entry name" value="FN3"/>
    <property type="match status" value="2"/>
</dbReference>
<dbReference type="Pfam" id="PF04616">
    <property type="entry name" value="Glyco_hydro_43"/>
    <property type="match status" value="1"/>
</dbReference>
<sequence>MFTKKAVSILTAFMLSVTTAAAMPVKKAHANTAVTANDLLLWYKFNSTSGTAITDYSGNDYNGTLVGGASWAGGGDSVKLDGTDGYVKLPNGIFKSQNNITISTLVKINKNITNSWIFGLGTDSSKYIMLNSQTKDTGGVTRGAITTGSWQSEQAVQNTSVLPIDVWTNVTLVISGDTNTETLYVDGMQVGQNTKVTIKPADVYSESNAYSGYIGKSLYSGDPYLNGQIADFRIYSKALSADEVKAITVPVQSPKAPTELTAEAENTTEISLDWTGSSKAVGYNLYRAEGSSNTYSKIYSGNASTYLDKGLTPDTTYSYKVSAYNSVGESEVSDVVQAETYACNAPTHLRSDSIKTDSALLKWHGLKGDNVIYKLTRSTSKDGAYVQVYSGKDKRFRDTGLIEATAYYYKISASVDEKKSTTSEPLGLSTKRVSFTPDAVMLDRNGNPIDAHGAGITYDSKTKKYYWYGEYHAGSWPSAGVKVYSSTDLYNWKDEGMALTEISSKDQFKTDPLISKLYGDRTDTDNIWADIRVGRIIERPKVIYNDKTKKYVMWMHIDGDKNPNNNAQNYGKAQAGCAVSNSPVGPFVYQASYRMDQCPADQTDYQPGNPGMARDMNLFKDDNGTAYLIYSSEENCTIYISKLTNDYLDVTGWHKDGNVDSNGKAIRDTTYKGVYGVDYIRLFAGSKREAPAMFKYNGKYYLLTSGATGWTANENEYATADNILGTWSTMENPFVRTASTDPDPNKAFNSQTACVIPVDAAKGKFIYVGDDWNGGNFSSNGGAKYVFLPIDFGQGTDMTIKWYSKWDLSILDNSAAISVNTNLPKTYTTGSTLTLPDSLQVTQNGKAIATPVTWKLDTDTVTCVTFSNPGLYTLQAVLPKLNNKIISFKIYSIPENVQYFVNCSGYATSDYNLMTSYMQGTLINKSVVDQQYNQSDAVPWGYVGSNTKSSGSSSGDIFSTLRYLNGGNVTKSSAGTDLTYKFTVKNGSYTVYTGFNDIWSNSSRKADLYINGVKKNAITFISNTVYKNTVDVTDGTIDVTVRNTEAQDPLINWIMISAGR</sequence>
<feature type="signal peptide" evidence="4">
    <location>
        <begin position="1"/>
        <end position="22"/>
    </location>
</feature>
<dbReference type="Gene3D" id="2.115.10.20">
    <property type="entry name" value="Glycosyl hydrolase domain, family 43"/>
    <property type="match status" value="1"/>
</dbReference>
<evidence type="ECO:0000256" key="1">
    <source>
        <dbReference type="ARBA" id="ARBA00009865"/>
    </source>
</evidence>
<dbReference type="InterPro" id="IPR023296">
    <property type="entry name" value="Glyco_hydro_beta-prop_sf"/>
</dbReference>
<dbReference type="PANTHER" id="PTHR22925">
    <property type="entry name" value="GLYCOSYL HYDROLASE 43 FAMILY MEMBER"/>
    <property type="match status" value="1"/>
</dbReference>
<dbReference type="SUPFAM" id="SSF75005">
    <property type="entry name" value="Arabinanase/levansucrase/invertase"/>
    <property type="match status" value="1"/>
</dbReference>
<dbReference type="Gene3D" id="2.60.40.10">
    <property type="entry name" value="Immunoglobulins"/>
    <property type="match status" value="2"/>
</dbReference>
<dbReference type="SUPFAM" id="SSF49899">
    <property type="entry name" value="Concanavalin A-like lectins/glucanases"/>
    <property type="match status" value="1"/>
</dbReference>
<dbReference type="EMBL" id="MZGV01000007">
    <property type="protein sequence ID" value="OPJ63820.1"/>
    <property type="molecule type" value="Genomic_DNA"/>
</dbReference>
<dbReference type="GO" id="GO:0005975">
    <property type="term" value="P:carbohydrate metabolic process"/>
    <property type="evidence" value="ECO:0007669"/>
    <property type="project" value="InterPro"/>
</dbReference>
<keyword evidence="3 6" id="KW-0326">Glycosidase</keyword>
<dbReference type="InterPro" id="IPR003961">
    <property type="entry name" value="FN3_dom"/>
</dbReference>
<comment type="similarity">
    <text evidence="1">Belongs to the glycosyl hydrolase 43 family.</text>
</comment>
<evidence type="ECO:0000256" key="3">
    <source>
        <dbReference type="ARBA" id="ARBA00023295"/>
    </source>
</evidence>
<dbReference type="PANTHER" id="PTHR22925:SF3">
    <property type="entry name" value="GLYCOSYL HYDROLASE FAMILY PROTEIN 43"/>
    <property type="match status" value="1"/>
</dbReference>
<keyword evidence="2 6" id="KW-0378">Hydrolase</keyword>
<dbReference type="EC" id="3.2.1.14" evidence="6"/>
<dbReference type="AlphaFoldDB" id="A0A1V4IVG7"/>
<keyword evidence="7" id="KW-1185">Reference proteome</keyword>
<gene>
    <name evidence="6" type="ORF">CLORY_10040</name>
</gene>
<dbReference type="InterPro" id="IPR013320">
    <property type="entry name" value="ConA-like_dom_sf"/>
</dbReference>
<protein>
    <submittedName>
        <fullName evidence="6">Exochitinase 1</fullName>
        <ecNumber evidence="6">3.2.1.14</ecNumber>
    </submittedName>
</protein>
<dbReference type="InterPro" id="IPR036116">
    <property type="entry name" value="FN3_sf"/>
</dbReference>
<dbReference type="Pfam" id="PF00041">
    <property type="entry name" value="fn3"/>
    <property type="match status" value="1"/>
</dbReference>
<dbReference type="SUPFAM" id="SSF49785">
    <property type="entry name" value="Galactose-binding domain-like"/>
    <property type="match status" value="1"/>
</dbReference>
<feature type="chain" id="PRO_5039070811" evidence="4">
    <location>
        <begin position="23"/>
        <end position="1060"/>
    </location>
</feature>
<dbReference type="SUPFAM" id="SSF49265">
    <property type="entry name" value="Fibronectin type III"/>
    <property type="match status" value="1"/>
</dbReference>
<reference evidence="6 7" key="1">
    <citation type="submission" date="2017-03" db="EMBL/GenBank/DDBJ databases">
        <title>Genome sequence of Clostridium oryzae DSM 28571.</title>
        <authorList>
            <person name="Poehlein A."/>
            <person name="Daniel R."/>
        </authorList>
    </citation>
    <scope>NUCLEOTIDE SEQUENCE [LARGE SCALE GENOMIC DNA]</scope>
    <source>
        <strain evidence="6 7">DSM 28571</strain>
    </source>
</reference>
<feature type="domain" description="Fibronectin type-III" evidence="5">
    <location>
        <begin position="256"/>
        <end position="343"/>
    </location>
</feature>
<dbReference type="InterPro" id="IPR013783">
    <property type="entry name" value="Ig-like_fold"/>
</dbReference>